<dbReference type="EMBL" id="CP000033">
    <property type="protein sequence ID" value="AAV43509.1"/>
    <property type="molecule type" value="Genomic_DNA"/>
</dbReference>
<evidence type="ECO:0000259" key="4">
    <source>
        <dbReference type="Pfam" id="PF22125"/>
    </source>
</evidence>
<evidence type="ECO:0000256" key="1">
    <source>
        <dbReference type="SAM" id="MobiDB-lite"/>
    </source>
</evidence>
<protein>
    <submittedName>
        <fullName evidence="5">Uncharacterized protein</fullName>
    </submittedName>
</protein>
<dbReference type="PROSITE" id="PS51257">
    <property type="entry name" value="PROKAR_LIPOPROTEIN"/>
    <property type="match status" value="1"/>
</dbReference>
<feature type="region of interest" description="Disordered" evidence="1">
    <location>
        <begin position="196"/>
        <end position="218"/>
    </location>
</feature>
<reference evidence="5 6" key="1">
    <citation type="journal article" date="2005" name="Proc. Natl. Acad. Sci. U.S.A.">
        <title>Complete genome sequence of the probiotic lactic acid bacterium Lactobacillus acidophilus NCFM.</title>
        <authorList>
            <person name="Altermann E."/>
            <person name="Russell W.M."/>
            <person name="Azcarate-Peril M.A."/>
            <person name="Barrangou R."/>
            <person name="Buck B.L."/>
            <person name="McAuliffe O."/>
            <person name="Souther N."/>
            <person name="Dobson A."/>
            <person name="Duong T."/>
            <person name="Callanan M."/>
            <person name="Lick S."/>
            <person name="Hamrick A."/>
            <person name="Cano R."/>
            <person name="Klaenhammer T.R."/>
        </authorList>
    </citation>
    <scope>NUCLEOTIDE SEQUENCE [LARGE SCALE GENOMIC DNA]</scope>
    <source>
        <strain evidence="6">ATCC 700396 / NCK56 / N2 / NCFM</strain>
    </source>
</reference>
<dbReference type="Pfam" id="PF15983">
    <property type="entry name" value="DUF4767"/>
    <property type="match status" value="1"/>
</dbReference>
<keyword evidence="2" id="KW-0732">Signal</keyword>
<dbReference type="InterPro" id="IPR054365">
    <property type="entry name" value="Lreu_0056-like"/>
</dbReference>
<dbReference type="BioCyc" id="LACI272621:G1G49-1665-MONOMER"/>
<keyword evidence="6" id="KW-1185">Reference proteome</keyword>
<proteinExistence type="predicted"/>
<dbReference type="HOGENOM" id="CLU_823345_0_0_9"/>
<evidence type="ECO:0000259" key="3">
    <source>
        <dbReference type="Pfam" id="PF15983"/>
    </source>
</evidence>
<accession>Q5FIG5</accession>
<dbReference type="PATRIC" id="fig|272621.13.peg.1617"/>
<dbReference type="Gene3D" id="3.30.1460.60">
    <property type="match status" value="1"/>
</dbReference>
<feature type="domain" description="DUF4767" evidence="3">
    <location>
        <begin position="62"/>
        <end position="193"/>
    </location>
</feature>
<feature type="chain" id="PRO_5039448151" evidence="2">
    <location>
        <begin position="20"/>
        <end position="336"/>
    </location>
</feature>
<gene>
    <name evidence="5" type="ordered locus">LBA1697</name>
</gene>
<evidence type="ECO:0000313" key="6">
    <source>
        <dbReference type="Proteomes" id="UP000006381"/>
    </source>
</evidence>
<dbReference type="RefSeq" id="WP_011254543.1">
    <property type="nucleotide sequence ID" value="NC_006814.3"/>
</dbReference>
<dbReference type="GeneID" id="93289238"/>
<feature type="domain" description="Lreu-0056-like" evidence="4">
    <location>
        <begin position="220"/>
        <end position="329"/>
    </location>
</feature>
<organism evidence="6">
    <name type="scientific">Lactobacillus acidophilus (strain ATCC 700396 / NCK56 / N2 / NCFM)</name>
    <dbReference type="NCBI Taxonomy" id="272621"/>
    <lineage>
        <taxon>Bacteria</taxon>
        <taxon>Bacillati</taxon>
        <taxon>Bacillota</taxon>
        <taxon>Bacilli</taxon>
        <taxon>Lactobacillales</taxon>
        <taxon>Lactobacillaceae</taxon>
        <taxon>Lactobacillus</taxon>
    </lineage>
</organism>
<feature type="signal peptide" evidence="2">
    <location>
        <begin position="1"/>
        <end position="19"/>
    </location>
</feature>
<evidence type="ECO:0000256" key="2">
    <source>
        <dbReference type="SAM" id="SignalP"/>
    </source>
</evidence>
<dbReference type="KEGG" id="lac:LBA1697"/>
<feature type="region of interest" description="Disordered" evidence="1">
    <location>
        <begin position="32"/>
        <end position="53"/>
    </location>
</feature>
<dbReference type="CDD" id="cd15778">
    <property type="entry name" value="Lreu_0056_like"/>
    <property type="match status" value="1"/>
</dbReference>
<dbReference type="STRING" id="272621.LBA1697"/>
<dbReference type="AlphaFoldDB" id="Q5FIG5"/>
<dbReference type="Pfam" id="PF22125">
    <property type="entry name" value="Lreu_0056_like"/>
    <property type="match status" value="1"/>
</dbReference>
<name>Q5FIG5_LACAC</name>
<evidence type="ECO:0000313" key="5">
    <source>
        <dbReference type="EMBL" id="AAV43509.1"/>
    </source>
</evidence>
<dbReference type="Proteomes" id="UP000006381">
    <property type="component" value="Chromosome"/>
</dbReference>
<sequence>MKKRIIGFMLTGMAILALTGCQNNKKNSSVAKQNGVGQVKKTNHSNTDNGGKFGHNASVSTALWDTSKQDKLDDFFDDWADSMNQEYDKYDGDGQITTAAGEKFPQDFDRVYINNQKVSIAYNPDGKGNADYNVVAIYNHDSDKAPLEGHITYFFSFHDGKPVVLVDETTNGDKVMVKETANQDLINGFNAIAGGQTASMPDKDSDDSNSSADDSSSEDPKLIGVFIGLLKDGDWFKDNLKDGTMYFSDSAGHGKTNGYDCITTGGSPASYYWFKQEGNQVIVKYSDPDHTVSDGVYKTERYTVDRLKSDYYVNSGQKAEVNGYVNKLKSLDDLGD</sequence>
<dbReference type="InterPro" id="IPR031927">
    <property type="entry name" value="DUF4767"/>
</dbReference>
<dbReference type="OrthoDB" id="2326075at2"/>
<dbReference type="eggNOG" id="ENOG5030HS8">
    <property type="taxonomic scope" value="Bacteria"/>
</dbReference>